<organism evidence="2 3">
    <name type="scientific">Liparis tanakae</name>
    <name type="common">Tanaka's snailfish</name>
    <dbReference type="NCBI Taxonomy" id="230148"/>
    <lineage>
        <taxon>Eukaryota</taxon>
        <taxon>Metazoa</taxon>
        <taxon>Chordata</taxon>
        <taxon>Craniata</taxon>
        <taxon>Vertebrata</taxon>
        <taxon>Euteleostomi</taxon>
        <taxon>Actinopterygii</taxon>
        <taxon>Neopterygii</taxon>
        <taxon>Teleostei</taxon>
        <taxon>Neoteleostei</taxon>
        <taxon>Acanthomorphata</taxon>
        <taxon>Eupercaria</taxon>
        <taxon>Perciformes</taxon>
        <taxon>Cottioidei</taxon>
        <taxon>Cottales</taxon>
        <taxon>Liparidae</taxon>
        <taxon>Liparis</taxon>
    </lineage>
</organism>
<reference evidence="2 3" key="1">
    <citation type="submission" date="2019-03" db="EMBL/GenBank/DDBJ databases">
        <title>First draft genome of Liparis tanakae, snailfish: a comprehensive survey of snailfish specific genes.</title>
        <authorList>
            <person name="Kim W."/>
            <person name="Song I."/>
            <person name="Jeong J.-H."/>
            <person name="Kim D."/>
            <person name="Kim S."/>
            <person name="Ryu S."/>
            <person name="Song J.Y."/>
            <person name="Lee S.K."/>
        </authorList>
    </citation>
    <scope>NUCLEOTIDE SEQUENCE [LARGE SCALE GENOMIC DNA]</scope>
    <source>
        <tissue evidence="2">Muscle</tissue>
    </source>
</reference>
<sequence length="134" mass="14172">MESCFPLSRADLSLDLGLGCPALPLLSCSLTLLGRRQLLASCLLRPFQSAVTPVASSMGLSEVSTVQQHSEVLASPPPVGHILELRLRTSGAITESDGGEDEGPWHDEDTGSGVGVEEEVLSTTLEPMCFLQHS</sequence>
<dbReference type="EMBL" id="SRLO01000419">
    <property type="protein sequence ID" value="TNN56821.1"/>
    <property type="molecule type" value="Genomic_DNA"/>
</dbReference>
<evidence type="ECO:0000313" key="3">
    <source>
        <dbReference type="Proteomes" id="UP000314294"/>
    </source>
</evidence>
<evidence type="ECO:0000256" key="1">
    <source>
        <dbReference type="SAM" id="MobiDB-lite"/>
    </source>
</evidence>
<protein>
    <submittedName>
        <fullName evidence="2">Uncharacterized protein</fullName>
    </submittedName>
</protein>
<gene>
    <name evidence="2" type="ORF">EYF80_032917</name>
</gene>
<proteinExistence type="predicted"/>
<accession>A0A4Z2GU04</accession>
<feature type="region of interest" description="Disordered" evidence="1">
    <location>
        <begin position="91"/>
        <end position="113"/>
    </location>
</feature>
<name>A0A4Z2GU04_9TELE</name>
<dbReference type="AlphaFoldDB" id="A0A4Z2GU04"/>
<evidence type="ECO:0000313" key="2">
    <source>
        <dbReference type="EMBL" id="TNN56821.1"/>
    </source>
</evidence>
<keyword evidence="3" id="KW-1185">Reference proteome</keyword>
<dbReference type="Proteomes" id="UP000314294">
    <property type="component" value="Unassembled WGS sequence"/>
</dbReference>
<comment type="caution">
    <text evidence="2">The sequence shown here is derived from an EMBL/GenBank/DDBJ whole genome shotgun (WGS) entry which is preliminary data.</text>
</comment>